<evidence type="ECO:0000256" key="1">
    <source>
        <dbReference type="SAM" id="Phobius"/>
    </source>
</evidence>
<feature type="transmembrane region" description="Helical" evidence="1">
    <location>
        <begin position="429"/>
        <end position="448"/>
    </location>
</feature>
<dbReference type="EMBL" id="CP086395">
    <property type="protein sequence ID" value="USJ21090.1"/>
    <property type="molecule type" value="Genomic_DNA"/>
</dbReference>
<evidence type="ECO:0000313" key="2">
    <source>
        <dbReference type="EMBL" id="USJ21090.1"/>
    </source>
</evidence>
<feature type="transmembrane region" description="Helical" evidence="1">
    <location>
        <begin position="81"/>
        <end position="101"/>
    </location>
</feature>
<keyword evidence="1" id="KW-1133">Transmembrane helix</keyword>
<evidence type="ECO:0008006" key="4">
    <source>
        <dbReference type="Google" id="ProtNLM"/>
    </source>
</evidence>
<proteinExistence type="predicted"/>
<protein>
    <recommendedName>
        <fullName evidence="4">Glycosyltransferase RgtA/B/C/D-like domain-containing protein</fullName>
    </recommendedName>
</protein>
<feature type="transmembrane region" description="Helical" evidence="1">
    <location>
        <begin position="481"/>
        <end position="502"/>
    </location>
</feature>
<dbReference type="AlphaFoldDB" id="A0A9Q8Y2Z3"/>
<feature type="transmembrane region" description="Helical" evidence="1">
    <location>
        <begin position="280"/>
        <end position="298"/>
    </location>
</feature>
<dbReference type="KEGG" id="lfo:LMK00_03560"/>
<feature type="transmembrane region" description="Helical" evidence="1">
    <location>
        <begin position="41"/>
        <end position="61"/>
    </location>
</feature>
<dbReference type="RefSeq" id="WP_096368433.1">
    <property type="nucleotide sequence ID" value="NZ_AP017373.1"/>
</dbReference>
<feature type="transmembrane region" description="Helical" evidence="1">
    <location>
        <begin position="151"/>
        <end position="170"/>
    </location>
</feature>
<feature type="transmembrane region" description="Helical" evidence="1">
    <location>
        <begin position="251"/>
        <end position="268"/>
    </location>
</feature>
<sequence length="511" mass="58578">MKMQHIDNGIKRILFLLLFLLSFYWFFWSVRYTFSDVLPRISHTFFLSLLVLGIVSGITFYKSLKPLAIKSCKLLYTYRYFVIGILFIGQFVISLFAQALAKGDAAVLYTVATNIPVNREDILKYFSLNPNNFFILVVFKIINSIVSSKNLILAVSLLNAAAIDAGILLLTSLAKHLRGEKLSQIIFIEALFLIGLQPQFLYFYTDPFTFFLTSLLCYLAIIKSSSKKIYPWFFIGIIFSIASQIRVPVFIYLFAFIFAIVYQFIFSSKQVALKPVFVKGLLLTLGIASVTFGVQYYARHQNFTEYDKKYSRSLMYFVDLGLTDTGANHSALPPQILSPGYNGKFKTKTELAPEIKKDVQTRISEYGAFGMLKHQSTKFKLFVEDGSLGWTIESVLDENNIVNTQFTDSILGHKIRNVVYTSGQYYPEYALYMQIIWSIVVFGLVSYFRKYKKILSYELVLQLTLLGGILFLSIFEAGRSRYLIQFLPVIIILSSIGFLNYFKDRQNSKQQ</sequence>
<feature type="transmembrane region" description="Helical" evidence="1">
    <location>
        <begin position="207"/>
        <end position="222"/>
    </location>
</feature>
<keyword evidence="1" id="KW-0812">Transmembrane</keyword>
<evidence type="ECO:0000313" key="3">
    <source>
        <dbReference type="Proteomes" id="UP001056730"/>
    </source>
</evidence>
<organism evidence="2 3">
    <name type="scientific">Lactococcus formosensis</name>
    <dbReference type="NCBI Taxonomy" id="1281486"/>
    <lineage>
        <taxon>Bacteria</taxon>
        <taxon>Bacillati</taxon>
        <taxon>Bacillota</taxon>
        <taxon>Bacilli</taxon>
        <taxon>Lactobacillales</taxon>
        <taxon>Streptococcaceae</taxon>
        <taxon>Lactococcus</taxon>
    </lineage>
</organism>
<dbReference type="Proteomes" id="UP001056730">
    <property type="component" value="Chromosome"/>
</dbReference>
<feature type="transmembrane region" description="Helical" evidence="1">
    <location>
        <begin position="455"/>
        <end position="475"/>
    </location>
</feature>
<feature type="transmembrane region" description="Helical" evidence="1">
    <location>
        <begin position="12"/>
        <end position="29"/>
    </location>
</feature>
<dbReference type="GeneID" id="89496043"/>
<name>A0A9Q8Y2Z3_9LACT</name>
<reference evidence="2" key="1">
    <citation type="journal article" date="2022" name="Front. Microbiol.">
        <title>Feed Insects as a Reservoir of Granadaene-Producing Lactococci.</title>
        <authorList>
            <person name="Neuzil-Bunesova V."/>
            <person name="Ramirez Garcia A."/>
            <person name="Modrackova N."/>
            <person name="Makovska M."/>
            <person name="Sabolova M."/>
            <person name="Sproer C."/>
            <person name="Bunk B."/>
            <person name="Blom J."/>
            <person name="Schwab C."/>
        </authorList>
    </citation>
    <scope>NUCLEOTIDE SEQUENCE</scope>
    <source>
        <strain evidence="2">I4/6O</strain>
    </source>
</reference>
<feature type="transmembrane region" description="Helical" evidence="1">
    <location>
        <begin position="229"/>
        <end position="245"/>
    </location>
</feature>
<keyword evidence="1" id="KW-0472">Membrane</keyword>
<accession>A0A9Q8Y2Z3</accession>
<gene>
    <name evidence="2" type="ORF">LMK00_03560</name>
</gene>